<keyword evidence="5" id="KW-0997">Cell inner membrane</keyword>
<comment type="subcellular location">
    <subcellularLocation>
        <location evidence="1 16">Cell inner membrane</location>
        <topology evidence="1 16">Multi-pass membrane protein</topology>
    </subcellularLocation>
</comment>
<keyword evidence="12 16" id="KW-0472">Membrane</keyword>
<feature type="binding site" evidence="15">
    <location>
        <position position="23"/>
    </location>
    <ligand>
        <name>Mg(2+)</name>
        <dbReference type="ChEBI" id="CHEBI:18420"/>
        <label>2</label>
    </ligand>
</feature>
<dbReference type="PRINTS" id="PR00326">
    <property type="entry name" value="GTP1OBG"/>
</dbReference>
<evidence type="ECO:0000256" key="6">
    <source>
        <dbReference type="ARBA" id="ARBA00022692"/>
    </source>
</evidence>
<evidence type="ECO:0000256" key="11">
    <source>
        <dbReference type="ARBA" id="ARBA00023134"/>
    </source>
</evidence>
<evidence type="ECO:0000256" key="14">
    <source>
        <dbReference type="PIRSR" id="PIRSR603373-1"/>
    </source>
</evidence>
<dbReference type="InterPro" id="IPR030389">
    <property type="entry name" value="G_FEOB_dom"/>
</dbReference>
<dbReference type="FunFam" id="3.40.50.300:FF:000426">
    <property type="entry name" value="Ferrous iron transport protein B"/>
    <property type="match status" value="1"/>
</dbReference>
<feature type="transmembrane region" description="Helical" evidence="16">
    <location>
        <begin position="386"/>
        <end position="406"/>
    </location>
</feature>
<feature type="transmembrane region" description="Helical" evidence="16">
    <location>
        <begin position="724"/>
        <end position="742"/>
    </location>
</feature>
<keyword evidence="3" id="KW-1003">Cell membrane</keyword>
<feature type="transmembrane region" description="Helical" evidence="16">
    <location>
        <begin position="285"/>
        <end position="306"/>
    </location>
</feature>
<keyword evidence="2 16" id="KW-0813">Transport</keyword>
<keyword evidence="10" id="KW-0406">Ion transport</keyword>
<organism evidence="18 19">
    <name type="scientific">Tatumella morbirosei</name>
    <dbReference type="NCBI Taxonomy" id="642227"/>
    <lineage>
        <taxon>Bacteria</taxon>
        <taxon>Pseudomonadati</taxon>
        <taxon>Pseudomonadota</taxon>
        <taxon>Gammaproteobacteria</taxon>
        <taxon>Enterobacterales</taxon>
        <taxon>Erwiniaceae</taxon>
        <taxon>Tatumella</taxon>
    </lineage>
</organism>
<dbReference type="InterPro" id="IPR011640">
    <property type="entry name" value="Fe2_transport_prot_B_C"/>
</dbReference>
<proteinExistence type="inferred from homology"/>
<dbReference type="InterPro" id="IPR027417">
    <property type="entry name" value="P-loop_NTPase"/>
</dbReference>
<evidence type="ECO:0000256" key="2">
    <source>
        <dbReference type="ARBA" id="ARBA00022448"/>
    </source>
</evidence>
<gene>
    <name evidence="18" type="primary">feoB</name>
    <name evidence="18" type="ORF">HA49_10960</name>
</gene>
<feature type="binding site" evidence="14">
    <location>
        <begin position="37"/>
        <end position="41"/>
    </location>
    <ligand>
        <name>GTP</name>
        <dbReference type="ChEBI" id="CHEBI:37565"/>
        <label>1</label>
    </ligand>
</feature>
<evidence type="ECO:0000256" key="5">
    <source>
        <dbReference type="ARBA" id="ARBA00022519"/>
    </source>
</evidence>
<dbReference type="PROSITE" id="PS51711">
    <property type="entry name" value="G_FEOB"/>
    <property type="match status" value="1"/>
</dbReference>
<evidence type="ECO:0000256" key="9">
    <source>
        <dbReference type="ARBA" id="ARBA00023004"/>
    </source>
</evidence>
<feature type="binding site" evidence="14">
    <location>
        <begin position="12"/>
        <end position="19"/>
    </location>
    <ligand>
        <name>GTP</name>
        <dbReference type="ChEBI" id="CHEBI:37565"/>
        <label>1</label>
    </ligand>
</feature>
<dbReference type="NCBIfam" id="NF007105">
    <property type="entry name" value="PRK09554.1"/>
    <property type="match status" value="1"/>
</dbReference>
<evidence type="ECO:0000256" key="1">
    <source>
        <dbReference type="ARBA" id="ARBA00004429"/>
    </source>
</evidence>
<evidence type="ECO:0000313" key="18">
    <source>
        <dbReference type="EMBL" id="KGD73755.1"/>
    </source>
</evidence>
<feature type="binding site" evidence="14">
    <location>
        <begin position="122"/>
        <end position="125"/>
    </location>
    <ligand>
        <name>GTP</name>
        <dbReference type="ChEBI" id="CHEBI:37565"/>
        <label>1</label>
    </ligand>
</feature>
<dbReference type="Pfam" id="PF02421">
    <property type="entry name" value="FeoB_N"/>
    <property type="match status" value="1"/>
</dbReference>
<evidence type="ECO:0000256" key="10">
    <source>
        <dbReference type="ARBA" id="ARBA00023065"/>
    </source>
</evidence>
<dbReference type="AlphaFoldDB" id="A0A095VGG6"/>
<accession>A0A095VGG6</accession>
<feature type="binding site" evidence="14">
    <location>
        <begin position="58"/>
        <end position="61"/>
    </location>
    <ligand>
        <name>GTP</name>
        <dbReference type="ChEBI" id="CHEBI:37565"/>
        <label>1</label>
    </ligand>
</feature>
<dbReference type="STRING" id="642227.HA49_10960"/>
<dbReference type="InterPro" id="IPR003373">
    <property type="entry name" value="Fe2_transport_prot-B"/>
</dbReference>
<dbReference type="GO" id="GO:0005525">
    <property type="term" value="F:GTP binding"/>
    <property type="evidence" value="ECO:0007669"/>
    <property type="project" value="UniProtKB-KW"/>
</dbReference>
<feature type="transmembrane region" description="Helical" evidence="16">
    <location>
        <begin position="692"/>
        <end position="712"/>
    </location>
</feature>
<keyword evidence="11 14" id="KW-0342">GTP-binding</keyword>
<evidence type="ECO:0000256" key="12">
    <source>
        <dbReference type="ARBA" id="ARBA00023136"/>
    </source>
</evidence>
<feature type="binding site" evidence="15">
    <location>
        <position position="26"/>
    </location>
    <ligand>
        <name>Mg(2+)</name>
        <dbReference type="ChEBI" id="CHEBI:18420"/>
        <label>2</label>
    </ligand>
</feature>
<dbReference type="GO" id="GO:0005886">
    <property type="term" value="C:plasma membrane"/>
    <property type="evidence" value="ECO:0007669"/>
    <property type="project" value="UniProtKB-SubCell"/>
</dbReference>
<dbReference type="EMBL" id="JPKR02000002">
    <property type="protein sequence ID" value="KGD73755.1"/>
    <property type="molecule type" value="Genomic_DNA"/>
</dbReference>
<dbReference type="GO" id="GO:0046872">
    <property type="term" value="F:metal ion binding"/>
    <property type="evidence" value="ECO:0007669"/>
    <property type="project" value="UniProtKB-KW"/>
</dbReference>
<dbReference type="Gene3D" id="3.40.50.300">
    <property type="entry name" value="P-loop containing nucleotide triphosphate hydrolases"/>
    <property type="match status" value="1"/>
</dbReference>
<dbReference type="InterPro" id="IPR011642">
    <property type="entry name" value="Gate_dom"/>
</dbReference>
<dbReference type="NCBIfam" id="TIGR00231">
    <property type="entry name" value="small_GTP"/>
    <property type="match status" value="1"/>
</dbReference>
<evidence type="ECO:0000259" key="17">
    <source>
        <dbReference type="PROSITE" id="PS51711"/>
    </source>
</evidence>
<feature type="transmembrane region" description="Helical" evidence="16">
    <location>
        <begin position="312"/>
        <end position="329"/>
    </location>
</feature>
<evidence type="ECO:0000256" key="16">
    <source>
        <dbReference type="RuleBase" id="RU362098"/>
    </source>
</evidence>
<dbReference type="GO" id="GO:0015093">
    <property type="term" value="F:ferrous iron transmembrane transporter activity"/>
    <property type="evidence" value="ECO:0007669"/>
    <property type="project" value="UniProtKB-UniRule"/>
</dbReference>
<feature type="domain" description="FeoB-type G" evidence="17">
    <location>
        <begin position="5"/>
        <end position="171"/>
    </location>
</feature>
<dbReference type="CDD" id="cd01879">
    <property type="entry name" value="FeoB"/>
    <property type="match status" value="1"/>
</dbReference>
<feature type="transmembrane region" description="Helical" evidence="16">
    <location>
        <begin position="664"/>
        <end position="685"/>
    </location>
</feature>
<dbReference type="Proteomes" id="UP000029577">
    <property type="component" value="Unassembled WGS sequence"/>
</dbReference>
<keyword evidence="6 16" id="KW-0812">Transmembrane</keyword>
<dbReference type="InterPro" id="IPR006073">
    <property type="entry name" value="GTP-bd"/>
</dbReference>
<feature type="binding site" evidence="15">
    <location>
        <position position="27"/>
    </location>
    <ligand>
        <name>Mg(2+)</name>
        <dbReference type="ChEBI" id="CHEBI:18420"/>
        <label>2</label>
    </ligand>
</feature>
<dbReference type="OrthoDB" id="9809127at2"/>
<feature type="transmembrane region" description="Helical" evidence="16">
    <location>
        <begin position="456"/>
        <end position="476"/>
    </location>
</feature>
<dbReference type="SUPFAM" id="SSF52540">
    <property type="entry name" value="P-loop containing nucleoside triphosphate hydrolases"/>
    <property type="match status" value="1"/>
</dbReference>
<dbReference type="PANTHER" id="PTHR43185:SF1">
    <property type="entry name" value="FE(2+) TRANSPORTER FEOB"/>
    <property type="match status" value="1"/>
</dbReference>
<keyword evidence="7 14" id="KW-0547">Nucleotide-binding</keyword>
<dbReference type="RefSeq" id="WP_038020267.1">
    <property type="nucleotide sequence ID" value="NZ_JPKR02000002.1"/>
</dbReference>
<comment type="caution">
    <text evidence="18">The sequence shown here is derived from an EMBL/GenBank/DDBJ whole genome shotgun (WGS) entry which is preliminary data.</text>
</comment>
<dbReference type="InterPro" id="IPR005225">
    <property type="entry name" value="Small_GTP-bd"/>
</dbReference>
<feature type="transmembrane region" description="Helical" evidence="16">
    <location>
        <begin position="427"/>
        <end position="450"/>
    </location>
</feature>
<comment type="similarity">
    <text evidence="16">Belongs to the TRAFAC class TrmE-Era-EngA-EngB-Septin-like GTPase superfamily. FeoB GTPase (TC 9.A.8) family.</text>
</comment>
<evidence type="ECO:0000256" key="13">
    <source>
        <dbReference type="NCBIfam" id="TIGR00437"/>
    </source>
</evidence>
<evidence type="ECO:0000256" key="7">
    <source>
        <dbReference type="ARBA" id="ARBA00022741"/>
    </source>
</evidence>
<keyword evidence="8 16" id="KW-1133">Transmembrane helix</keyword>
<dbReference type="eggNOG" id="COG0370">
    <property type="taxonomic scope" value="Bacteria"/>
</dbReference>
<name>A0A095VGG6_9GAMM</name>
<evidence type="ECO:0000313" key="19">
    <source>
        <dbReference type="Proteomes" id="UP000029577"/>
    </source>
</evidence>
<dbReference type="Pfam" id="PF07670">
    <property type="entry name" value="Gate"/>
    <property type="match status" value="2"/>
</dbReference>
<dbReference type="NCBIfam" id="TIGR00437">
    <property type="entry name" value="feoB"/>
    <property type="match status" value="1"/>
</dbReference>
<evidence type="ECO:0000256" key="3">
    <source>
        <dbReference type="ARBA" id="ARBA00022475"/>
    </source>
</evidence>
<comment type="function">
    <text evidence="16">Probable transporter of a GTP-driven Fe(2+) uptake system.</text>
</comment>
<dbReference type="Pfam" id="PF07664">
    <property type="entry name" value="FeoB_C"/>
    <property type="match status" value="1"/>
</dbReference>
<keyword evidence="19" id="KW-1185">Reference proteome</keyword>
<sequence>MIREPLTIGLVGNPNTGKTTLFNQLTGSSQRVGNWAGVTVERKEGFFVTANALVHLVDLPGLYSLTMSAADAAVDEQIAAQFIAGQQADVLINVTDASSLQRDLWLTLQLRATGIPCIIVLNMIDVAGQRSMTPDARLLSQLLGCPVIPMISTRSQGTEQLKSAIDHLKRGAVQPLPTDLLPVADEIQEWVAQLAAEIKPEFQPPLRDWLAMQILEGDIVARHCLKDPEREPGFTDPPKREAVALQLATMRQQAGQRIIQQVTALQQARPHRLTQILDRIAMDRILGMPLFLLMMYLMFFLAINVGGALQPVIDQATVTIFIHGILWLGQFLPFPDPLTEFIAYGLGGGINTVLPLVPQIGIMYLLMTFMEDSGYMARAAFVMDRLMQWLGLPGKAFVPLITGFGCNVPAVTGTRTLDSPRERLMTMLMAPFMSCGARLAIFAVFSSLFFKQQGALAVFLLYLTGIVVAILTGLLLKYTLLRGESRPFIMELPLYHLPHFKSLLQQSWQRLRQFIWRAGRVIVLFSLLLSGLNNFTLHGELAGPGKPPALQTVGRFLTPLLGPMGVKPDNWQATVGLITGAMAKEVVIGTLNTLYTSEQTDFNPQQFDPLAELREGWQETLDSLSSTLSAGTLANPLLASQGDAEANSRAAVLMQQKFAGSRGAFCYLLFVLLYVPCASVMGAISRESQRRWMWFSVLWGLSIAWSVATLGWQLCSFSQQPINATLIIGAVLLYNLLLMGGLSRCRPSLLKTQMPASQCRGCDSGSTCH</sequence>
<dbReference type="Gene3D" id="1.10.287.1770">
    <property type="match status" value="1"/>
</dbReference>
<feature type="transmembrane region" description="Helical" evidence="16">
    <location>
        <begin position="341"/>
        <end position="366"/>
    </location>
</feature>
<keyword evidence="15" id="KW-0479">Metal-binding</keyword>
<reference evidence="18" key="1">
    <citation type="submission" date="2014-12" db="EMBL/GenBank/DDBJ databases">
        <title>The draft genome of the Tatumella morbirosei type strain, LMG23360T isolated from pineapple rot.</title>
        <authorList>
            <person name="Smits T.H."/>
            <person name="Palmer M."/>
            <person name="Venter S.N."/>
            <person name="Duffy B."/>
            <person name="Steenkamp E.T."/>
            <person name="Chan W.Y."/>
            <person name="Coutinho T.A."/>
            <person name="Coetzee M.P."/>
            <person name="De Maayer P."/>
        </authorList>
    </citation>
    <scope>NUCLEOTIDE SEQUENCE [LARGE SCALE GENOMIC DNA]</scope>
    <source>
        <strain evidence="18">LMG 23360</strain>
    </source>
</reference>
<evidence type="ECO:0000256" key="8">
    <source>
        <dbReference type="ARBA" id="ARBA00022989"/>
    </source>
</evidence>
<keyword evidence="9 16" id="KW-0408">Iron</keyword>
<dbReference type="InterPro" id="IPR050860">
    <property type="entry name" value="FeoB_GTPase"/>
</dbReference>
<keyword evidence="4 16" id="KW-0410">Iron transport</keyword>
<protein>
    <recommendedName>
        <fullName evidence="13 16">Ferrous iron transport protein B</fullName>
    </recommendedName>
</protein>
<evidence type="ECO:0000256" key="15">
    <source>
        <dbReference type="PIRSR" id="PIRSR603373-2"/>
    </source>
</evidence>
<dbReference type="PANTHER" id="PTHR43185">
    <property type="entry name" value="FERROUS IRON TRANSPORT PROTEIN B"/>
    <property type="match status" value="1"/>
</dbReference>
<keyword evidence="15" id="KW-0460">Magnesium</keyword>
<evidence type="ECO:0000256" key="4">
    <source>
        <dbReference type="ARBA" id="ARBA00022496"/>
    </source>
</evidence>